<dbReference type="GO" id="GO:0004838">
    <property type="term" value="F:L-tyrosine-2-oxoglutarate transaminase activity"/>
    <property type="evidence" value="ECO:0007669"/>
    <property type="project" value="TreeGrafter"/>
</dbReference>
<dbReference type="GO" id="GO:0033585">
    <property type="term" value="P:L-phenylalanine biosynthetic process from chorismate via phenylpyruvate"/>
    <property type="evidence" value="ECO:0007669"/>
    <property type="project" value="TreeGrafter"/>
</dbReference>
<gene>
    <name evidence="8" type="ORF">GON01_00560</name>
</gene>
<keyword evidence="5 8" id="KW-0808">Transferase</keyword>
<dbReference type="EMBL" id="WQMS01000001">
    <property type="protein sequence ID" value="MVO76432.1"/>
    <property type="molecule type" value="Genomic_DNA"/>
</dbReference>
<name>A0A6I4IW96_9SPHN</name>
<keyword evidence="6" id="KW-0663">Pyridoxal phosphate</keyword>
<comment type="cofactor">
    <cofactor evidence="1">
        <name>pyridoxal 5'-phosphate</name>
        <dbReference type="ChEBI" id="CHEBI:597326"/>
    </cofactor>
</comment>
<keyword evidence="4 8" id="KW-0032">Aminotransferase</keyword>
<proteinExistence type="inferred from homology"/>
<reference evidence="8 9" key="1">
    <citation type="submission" date="2019-12" db="EMBL/GenBank/DDBJ databases">
        <authorList>
            <person name="Huq M.A."/>
        </authorList>
    </citation>
    <scope>NUCLEOTIDE SEQUENCE [LARGE SCALE GENOMIC DNA]</scope>
    <source>
        <strain evidence="8 9">MAH-20</strain>
    </source>
</reference>
<dbReference type="PANTHER" id="PTHR11879">
    <property type="entry name" value="ASPARTATE AMINOTRANSFERASE"/>
    <property type="match status" value="1"/>
</dbReference>
<dbReference type="RefSeq" id="WP_157025026.1">
    <property type="nucleotide sequence ID" value="NZ_WQMS01000001.1"/>
</dbReference>
<evidence type="ECO:0000313" key="8">
    <source>
        <dbReference type="EMBL" id="MVO76432.1"/>
    </source>
</evidence>
<dbReference type="GO" id="GO:0030170">
    <property type="term" value="F:pyridoxal phosphate binding"/>
    <property type="evidence" value="ECO:0007669"/>
    <property type="project" value="InterPro"/>
</dbReference>
<dbReference type="Gene3D" id="3.90.1150.10">
    <property type="entry name" value="Aspartate Aminotransferase, domain 1"/>
    <property type="match status" value="1"/>
</dbReference>
<comment type="caution">
    <text evidence="8">The sequence shown here is derived from an EMBL/GenBank/DDBJ whole genome shotgun (WGS) entry which is preliminary data.</text>
</comment>
<dbReference type="InterPro" id="IPR015424">
    <property type="entry name" value="PyrdxlP-dep_Trfase"/>
</dbReference>
<evidence type="ECO:0000256" key="4">
    <source>
        <dbReference type="ARBA" id="ARBA00022576"/>
    </source>
</evidence>
<dbReference type="AlphaFoldDB" id="A0A6I4IW96"/>
<evidence type="ECO:0000256" key="5">
    <source>
        <dbReference type="ARBA" id="ARBA00022679"/>
    </source>
</evidence>
<dbReference type="GO" id="GO:0004069">
    <property type="term" value="F:L-aspartate:2-oxoglutarate aminotransferase activity"/>
    <property type="evidence" value="ECO:0007669"/>
    <property type="project" value="TreeGrafter"/>
</dbReference>
<evidence type="ECO:0000256" key="1">
    <source>
        <dbReference type="ARBA" id="ARBA00001933"/>
    </source>
</evidence>
<dbReference type="GO" id="GO:0042802">
    <property type="term" value="F:identical protein binding"/>
    <property type="evidence" value="ECO:0007669"/>
    <property type="project" value="TreeGrafter"/>
</dbReference>
<dbReference type="GO" id="GO:0005829">
    <property type="term" value="C:cytosol"/>
    <property type="evidence" value="ECO:0007669"/>
    <property type="project" value="TreeGrafter"/>
</dbReference>
<dbReference type="NCBIfam" id="NF006719">
    <property type="entry name" value="PRK09257.1"/>
    <property type="match status" value="1"/>
</dbReference>
<evidence type="ECO:0000256" key="6">
    <source>
        <dbReference type="ARBA" id="ARBA00022898"/>
    </source>
</evidence>
<dbReference type="PANTHER" id="PTHR11879:SF22">
    <property type="entry name" value="ASPARTATE AMINOTRANSFERASE, MITOCHONDRIAL"/>
    <property type="match status" value="1"/>
</dbReference>
<evidence type="ECO:0000256" key="2">
    <source>
        <dbReference type="ARBA" id="ARBA00007441"/>
    </source>
</evidence>
<evidence type="ECO:0000259" key="7">
    <source>
        <dbReference type="Pfam" id="PF00155"/>
    </source>
</evidence>
<dbReference type="InterPro" id="IPR000796">
    <property type="entry name" value="Asp_trans"/>
</dbReference>
<dbReference type="InterPro" id="IPR004839">
    <property type="entry name" value="Aminotransferase_I/II_large"/>
</dbReference>
<sequence length="407" mass="43476">MATLLDSAAPAESAPSSAPGIFDALAQQPADPLLSVIGAFRSDPRPEKIDLGVGVFRTESGDTPVFRAMKAAERRLLETQATKAYLGPEGDIGFFEALRPVLFGAADPRERVFGLQTPGGTGALRLAAELVALARPGARVFVGTPTWPNHPPILKKTGLEQVSYRHFDPETQAVCFDEVLAALETAGAGDVALLQVCCHNPTGADFARDQWKEIARILGRRGVLPLLDLAYQGLGEGLDADAAGVRIVLEQVPAALIAYSCDKNFGLYRERTGALFGVAANGEGARVAHSNVLAIARAAWSMPPDHGAAAARVILEDPALAADWRAELASMRDRIVSMRELLGTIDPAFAPLTRQHGMFSTLPLSPEQVLRLREEFAVYMPNSGRINVAGLTRANVEPFVRAVKSVM</sequence>
<dbReference type="Proteomes" id="UP000441389">
    <property type="component" value="Unassembled WGS sequence"/>
</dbReference>
<dbReference type="SUPFAM" id="SSF53383">
    <property type="entry name" value="PLP-dependent transferases"/>
    <property type="match status" value="1"/>
</dbReference>
<organism evidence="8 9">
    <name type="scientific">Sphingomonas horti</name>
    <dbReference type="NCBI Taxonomy" id="2682842"/>
    <lineage>
        <taxon>Bacteria</taxon>
        <taxon>Pseudomonadati</taxon>
        <taxon>Pseudomonadota</taxon>
        <taxon>Alphaproteobacteria</taxon>
        <taxon>Sphingomonadales</taxon>
        <taxon>Sphingomonadaceae</taxon>
        <taxon>Sphingomonas</taxon>
    </lineage>
</organism>
<feature type="domain" description="Aminotransferase class I/classII large" evidence="7">
    <location>
        <begin position="47"/>
        <end position="402"/>
    </location>
</feature>
<dbReference type="InterPro" id="IPR015422">
    <property type="entry name" value="PyrdxlP-dep_Trfase_small"/>
</dbReference>
<dbReference type="InterPro" id="IPR015421">
    <property type="entry name" value="PyrdxlP-dep_Trfase_major"/>
</dbReference>
<dbReference type="Pfam" id="PF00155">
    <property type="entry name" value="Aminotran_1_2"/>
    <property type="match status" value="1"/>
</dbReference>
<dbReference type="Gene3D" id="3.40.640.10">
    <property type="entry name" value="Type I PLP-dependent aspartate aminotransferase-like (Major domain)"/>
    <property type="match status" value="1"/>
</dbReference>
<evidence type="ECO:0000313" key="9">
    <source>
        <dbReference type="Proteomes" id="UP000441389"/>
    </source>
</evidence>
<comment type="similarity">
    <text evidence="2">Belongs to the class-I pyridoxal-phosphate-dependent aminotransferase family.</text>
</comment>
<dbReference type="CDD" id="cd00609">
    <property type="entry name" value="AAT_like"/>
    <property type="match status" value="1"/>
</dbReference>
<accession>A0A6I4IW96</accession>
<keyword evidence="9" id="KW-1185">Reference proteome</keyword>
<comment type="subunit">
    <text evidence="3">Homodimer.</text>
</comment>
<evidence type="ECO:0000256" key="3">
    <source>
        <dbReference type="ARBA" id="ARBA00011738"/>
    </source>
</evidence>
<protein>
    <submittedName>
        <fullName evidence="8">Aminotransferase class I/II-fold pyridoxal phosphate-dependent enzyme</fullName>
    </submittedName>
</protein>
<dbReference type="PRINTS" id="PR00799">
    <property type="entry name" value="TRANSAMINASE"/>
</dbReference>